<keyword evidence="8" id="KW-1185">Reference proteome</keyword>
<evidence type="ECO:0000256" key="5">
    <source>
        <dbReference type="ARBA" id="ARBA00022944"/>
    </source>
</evidence>
<dbReference type="EMBL" id="CP026721">
    <property type="protein sequence ID" value="QAV33444.1"/>
    <property type="molecule type" value="Genomic_DNA"/>
</dbReference>
<proteinExistence type="inferred from homology"/>
<comment type="subcellular location">
    <subcellularLocation>
        <location evidence="1">Cell membrane</location>
        <topology evidence="1">Peripheral membrane protein</topology>
    </subcellularLocation>
</comment>
<evidence type="ECO:0000256" key="3">
    <source>
        <dbReference type="ARBA" id="ARBA00022475"/>
    </source>
</evidence>
<reference evidence="7 8" key="1">
    <citation type="submission" date="2018-01" db="EMBL/GenBank/DDBJ databases">
        <title>The whole genome sequencing and assembly of Fervidobacterium changbaicum CBS-1 strain.</title>
        <authorList>
            <person name="Kim J.-Y."/>
            <person name="Park M.-K."/>
            <person name="Yi H."/>
            <person name="Bahn Y.-S."/>
            <person name="Kim J.F."/>
            <person name="Lee D.-W."/>
        </authorList>
    </citation>
    <scope>NUCLEOTIDE SEQUENCE [LARGE SCALE GENOMIC DNA]</scope>
    <source>
        <strain evidence="7 8">CBS-1</strain>
    </source>
</reference>
<dbReference type="Gene3D" id="3.40.50.12580">
    <property type="match status" value="1"/>
</dbReference>
<protein>
    <recommendedName>
        <fullName evidence="9">CDP-glycerol glycerophosphotransferase, TagB/SpsB family</fullName>
    </recommendedName>
</protein>
<name>A0ABX5QSP5_9BACT</name>
<comment type="similarity">
    <text evidence="2">Belongs to the CDP-glycerol glycerophosphotransferase family.</text>
</comment>
<dbReference type="InterPro" id="IPR043149">
    <property type="entry name" value="TagF_N"/>
</dbReference>
<gene>
    <name evidence="7" type="ORF">CBS1_06770</name>
</gene>
<dbReference type="PANTHER" id="PTHR37316:SF3">
    <property type="entry name" value="TEICHOIC ACID GLYCEROL-PHOSPHATE TRANSFERASE"/>
    <property type="match status" value="1"/>
</dbReference>
<organism evidence="7 8">
    <name type="scientific">Fervidobacterium changbaicum</name>
    <dbReference type="NCBI Taxonomy" id="310769"/>
    <lineage>
        <taxon>Bacteria</taxon>
        <taxon>Thermotogati</taxon>
        <taxon>Thermotogota</taxon>
        <taxon>Thermotogae</taxon>
        <taxon>Thermotogales</taxon>
        <taxon>Fervidobacteriaceae</taxon>
        <taxon>Fervidobacterium</taxon>
    </lineage>
</organism>
<keyword evidence="4" id="KW-0808">Transferase</keyword>
<dbReference type="Gene3D" id="3.40.50.11820">
    <property type="match status" value="1"/>
</dbReference>
<dbReference type="InterPro" id="IPR007554">
    <property type="entry name" value="Glycerophosphate_synth"/>
</dbReference>
<keyword evidence="3" id="KW-1003">Cell membrane</keyword>
<evidence type="ECO:0000256" key="4">
    <source>
        <dbReference type="ARBA" id="ARBA00022679"/>
    </source>
</evidence>
<evidence type="ECO:0000256" key="2">
    <source>
        <dbReference type="ARBA" id="ARBA00010488"/>
    </source>
</evidence>
<dbReference type="Proteomes" id="UP000288947">
    <property type="component" value="Chromosome"/>
</dbReference>
<evidence type="ECO:0000313" key="8">
    <source>
        <dbReference type="Proteomes" id="UP000288947"/>
    </source>
</evidence>
<dbReference type="InterPro" id="IPR051612">
    <property type="entry name" value="Teichoic_Acid_Biosynth"/>
</dbReference>
<dbReference type="InterPro" id="IPR043148">
    <property type="entry name" value="TagF_C"/>
</dbReference>
<evidence type="ECO:0000313" key="7">
    <source>
        <dbReference type="EMBL" id="QAV33444.1"/>
    </source>
</evidence>
<evidence type="ECO:0000256" key="1">
    <source>
        <dbReference type="ARBA" id="ARBA00004202"/>
    </source>
</evidence>
<accession>A0ABX5QSP5</accession>
<evidence type="ECO:0000256" key="6">
    <source>
        <dbReference type="ARBA" id="ARBA00023136"/>
    </source>
</evidence>
<dbReference type="Pfam" id="PF04464">
    <property type="entry name" value="Glyphos_transf"/>
    <property type="match status" value="1"/>
</dbReference>
<keyword evidence="6" id="KW-0472">Membrane</keyword>
<keyword evidence="5" id="KW-0777">Teichoic acid biosynthesis</keyword>
<dbReference type="PANTHER" id="PTHR37316">
    <property type="entry name" value="TEICHOIC ACID GLYCEROL-PHOSPHATE PRIMASE"/>
    <property type="match status" value="1"/>
</dbReference>
<dbReference type="SUPFAM" id="SSF53756">
    <property type="entry name" value="UDP-Glycosyltransferase/glycogen phosphorylase"/>
    <property type="match status" value="1"/>
</dbReference>
<dbReference type="RefSeq" id="WP_090222229.1">
    <property type="nucleotide sequence ID" value="NZ_CP026721.1"/>
</dbReference>
<evidence type="ECO:0008006" key="9">
    <source>
        <dbReference type="Google" id="ProtNLM"/>
    </source>
</evidence>
<sequence length="374" mass="44029">MESLVSNRITLFTGNFSGSNTVALYKFLKSNQNIFDVKLIIRSGNNSLEELEFIKTSRFLIYTAYDPIKYSDGQIVIQTWHGFPLKTLGVLNQNDCLRDNGIYVDSLARSDIVLSYSKTYQTFYNACFPTFASKYYITGMPRNDFLFLPFEKVKENLERIFGICKSSEKFILFSPTYKLSGYRGDDYLQTSYFEYLDQIFSDEFVSFLDEINSVLFLKLHPVEKRFLESSGLIKKIFQSVTNRQRIFLIKDEDLKRNFTDLYELLPCFDLLITDYSSIAYDWLLTDKPVVNYIPDRELYKKQRNFLVEPLELWVPGAIAKNVHELQREIQNSLSDKNYQKNKRELLKRIVHHYMDSKSSERVFNLIRSIYEQIG</sequence>